<sequence>MRIGIVALGETNMDQTMTETRCRAQARRITPPNARFWHWHRDSFVKLTLKPGQVLSHQVGGPDEEGWSWHSNTWRHDGDRITWEWCDDGVDCDGRLTQGGRLVCTLTACQREGREAPEGQESTLPDWVSERSWQRDYSAEAMGY</sequence>
<comment type="caution">
    <text evidence="1">The sequence shown here is derived from an EMBL/GenBank/DDBJ whole genome shotgun (WGS) entry which is preliminary data.</text>
</comment>
<protein>
    <submittedName>
        <fullName evidence="1">Uncharacterized protein</fullName>
    </submittedName>
</protein>
<dbReference type="Proteomes" id="UP000592294">
    <property type="component" value="Unassembled WGS sequence"/>
</dbReference>
<accession>A0A850RAI4</accession>
<dbReference type="AlphaFoldDB" id="A0A850RAI4"/>
<keyword evidence="2" id="KW-1185">Reference proteome</keyword>
<organism evidence="1 2">
    <name type="scientific">Allochromatium humboldtianum</name>
    <dbReference type="NCBI Taxonomy" id="504901"/>
    <lineage>
        <taxon>Bacteria</taxon>
        <taxon>Pseudomonadati</taxon>
        <taxon>Pseudomonadota</taxon>
        <taxon>Gammaproteobacteria</taxon>
        <taxon>Chromatiales</taxon>
        <taxon>Chromatiaceae</taxon>
        <taxon>Allochromatium</taxon>
    </lineage>
</organism>
<reference evidence="1 2" key="1">
    <citation type="submission" date="2020-06" db="EMBL/GenBank/DDBJ databases">
        <title>Whole-genome sequence of Allochromatium humboldtianum DSM 21881, type strain.</title>
        <authorList>
            <person name="Kyndt J.A."/>
            <person name="Meyer T.E."/>
        </authorList>
    </citation>
    <scope>NUCLEOTIDE SEQUENCE [LARGE SCALE GENOMIC DNA]</scope>
    <source>
        <strain evidence="1 2">DSM 21881</strain>
    </source>
</reference>
<name>A0A850RAI4_9GAMM</name>
<evidence type="ECO:0000313" key="1">
    <source>
        <dbReference type="EMBL" id="NVZ09765.1"/>
    </source>
</evidence>
<gene>
    <name evidence="1" type="ORF">HW932_10880</name>
</gene>
<dbReference type="EMBL" id="JABZEO010000006">
    <property type="protein sequence ID" value="NVZ09765.1"/>
    <property type="molecule type" value="Genomic_DNA"/>
</dbReference>
<dbReference type="RefSeq" id="WP_176976515.1">
    <property type="nucleotide sequence ID" value="NZ_JABZEO010000006.1"/>
</dbReference>
<evidence type="ECO:0000313" key="2">
    <source>
        <dbReference type="Proteomes" id="UP000592294"/>
    </source>
</evidence>
<proteinExistence type="predicted"/>